<dbReference type="Proteomes" id="UP000321274">
    <property type="component" value="Unassembled WGS sequence"/>
</dbReference>
<feature type="domain" description="Probable transposase IS891/IS1136/IS1341" evidence="7">
    <location>
        <begin position="180"/>
        <end position="295"/>
    </location>
</feature>
<evidence type="ECO:0000256" key="3">
    <source>
        <dbReference type="ARBA" id="ARBA00022723"/>
    </source>
</evidence>
<dbReference type="GO" id="GO:0046872">
    <property type="term" value="F:metal ion binding"/>
    <property type="evidence" value="ECO:0007669"/>
    <property type="project" value="UniProtKB-KW"/>
</dbReference>
<gene>
    <name evidence="10" type="primary">tlpB</name>
    <name evidence="10" type="ORF">AJO04nite_29310</name>
</gene>
<keyword evidence="6" id="KW-0233">DNA recombination</keyword>
<feature type="domain" description="Transposase putative helix-turn-helix" evidence="9">
    <location>
        <begin position="5"/>
        <end position="48"/>
    </location>
</feature>
<proteinExistence type="inferred from homology"/>
<reference evidence="10 11" key="1">
    <citation type="submission" date="2019-07" db="EMBL/GenBank/DDBJ databases">
        <title>Whole genome shotgun sequence of Acinetobacter johnsonii NBRC 102197.</title>
        <authorList>
            <person name="Hosoyama A."/>
            <person name="Uohara A."/>
            <person name="Ohji S."/>
            <person name="Ichikawa N."/>
        </authorList>
    </citation>
    <scope>NUCLEOTIDE SEQUENCE [LARGE SCALE GENOMIC DNA]</scope>
    <source>
        <strain evidence="10 11">NBRC 102197</strain>
    </source>
</reference>
<evidence type="ECO:0000259" key="8">
    <source>
        <dbReference type="Pfam" id="PF07282"/>
    </source>
</evidence>
<dbReference type="InterPro" id="IPR021027">
    <property type="entry name" value="Transposase_put_HTH"/>
</dbReference>
<evidence type="ECO:0000256" key="4">
    <source>
        <dbReference type="ARBA" id="ARBA00022833"/>
    </source>
</evidence>
<feature type="domain" description="Cas12f1-like TNB" evidence="8">
    <location>
        <begin position="307"/>
        <end position="373"/>
    </location>
</feature>
<dbReference type="Pfam" id="PF07282">
    <property type="entry name" value="Cas12f1-like_TNB"/>
    <property type="match status" value="1"/>
</dbReference>
<dbReference type="RefSeq" id="WP_005402020.1">
    <property type="nucleotide sequence ID" value="NZ_CP037424.1"/>
</dbReference>
<evidence type="ECO:0000313" key="10">
    <source>
        <dbReference type="EMBL" id="GEK45673.1"/>
    </source>
</evidence>
<dbReference type="EMBL" id="BJUJ01000159">
    <property type="protein sequence ID" value="GEK45673.1"/>
    <property type="molecule type" value="Genomic_DNA"/>
</dbReference>
<keyword evidence="2" id="KW-0815">Transposition</keyword>
<organism evidence="10 11">
    <name type="scientific">Acinetobacter johnsonii</name>
    <dbReference type="NCBI Taxonomy" id="40214"/>
    <lineage>
        <taxon>Bacteria</taxon>
        <taxon>Pseudomonadati</taxon>
        <taxon>Pseudomonadota</taxon>
        <taxon>Gammaproteobacteria</taxon>
        <taxon>Moraxellales</taxon>
        <taxon>Moraxellaceae</taxon>
        <taxon>Acinetobacter</taxon>
    </lineage>
</organism>
<keyword evidence="3" id="KW-0479">Metal-binding</keyword>
<evidence type="ECO:0000256" key="1">
    <source>
        <dbReference type="ARBA" id="ARBA00008761"/>
    </source>
</evidence>
<dbReference type="AlphaFoldDB" id="A0AAV3WIA3"/>
<name>A0AAV3WIA3_ACIJO</name>
<dbReference type="GO" id="GO:0003677">
    <property type="term" value="F:DNA binding"/>
    <property type="evidence" value="ECO:0007669"/>
    <property type="project" value="UniProtKB-KW"/>
</dbReference>
<keyword evidence="5" id="KW-0238">DNA-binding</keyword>
<dbReference type="InterPro" id="IPR010095">
    <property type="entry name" value="Cas12f1-like_TNB"/>
</dbReference>
<evidence type="ECO:0000256" key="5">
    <source>
        <dbReference type="ARBA" id="ARBA00023125"/>
    </source>
</evidence>
<evidence type="ECO:0000256" key="2">
    <source>
        <dbReference type="ARBA" id="ARBA00022578"/>
    </source>
</evidence>
<accession>A0AAV3WIA3</accession>
<protein>
    <submittedName>
        <fullName evidence="10">Transposase</fullName>
    </submittedName>
</protein>
<evidence type="ECO:0000259" key="7">
    <source>
        <dbReference type="Pfam" id="PF01385"/>
    </source>
</evidence>
<evidence type="ECO:0000313" key="11">
    <source>
        <dbReference type="Proteomes" id="UP000321274"/>
    </source>
</evidence>
<comment type="caution">
    <text evidence="10">The sequence shown here is derived from an EMBL/GenBank/DDBJ whole genome shotgun (WGS) entry which is preliminary data.</text>
</comment>
<dbReference type="GO" id="GO:0032196">
    <property type="term" value="P:transposition"/>
    <property type="evidence" value="ECO:0007669"/>
    <property type="project" value="UniProtKB-KW"/>
</dbReference>
<dbReference type="GO" id="GO:0006310">
    <property type="term" value="P:DNA recombination"/>
    <property type="evidence" value="ECO:0007669"/>
    <property type="project" value="UniProtKB-KW"/>
</dbReference>
<dbReference type="Pfam" id="PF12323">
    <property type="entry name" value="HTH_OrfB_IS605"/>
    <property type="match status" value="1"/>
</dbReference>
<dbReference type="Pfam" id="PF01385">
    <property type="entry name" value="OrfB_IS605"/>
    <property type="match status" value="1"/>
</dbReference>
<evidence type="ECO:0000259" key="9">
    <source>
        <dbReference type="Pfam" id="PF12323"/>
    </source>
</evidence>
<dbReference type="NCBIfam" id="TIGR01766">
    <property type="entry name" value="IS200/IS605 family accessory protein TnpB-like domain"/>
    <property type="match status" value="1"/>
</dbReference>
<comment type="similarity">
    <text evidence="1">In the C-terminal section; belongs to the transposase 35 family.</text>
</comment>
<dbReference type="InterPro" id="IPR001959">
    <property type="entry name" value="Transposase"/>
</dbReference>
<keyword evidence="4" id="KW-0862">Zinc</keyword>
<sequence length="384" mass="44065">MSRFIRGHVIQLLPNNKQASHFAQASGVARLSYNWALKEWQRQYKADKEYRDQCDYYGVQVDKKLLNKPSEAKIRKHLNSFKREKYPFMLKVTKCAPQLAIKQLGSSFDRFFNGQSKYPKPRKKGVDDRFSLSNDQFSIKDRKISIPNLGWVKMTEDLRYQGKILSAKIFKQGGKWFASIAVELNQPEKLHPKTGLSVGIDLGVSSLATLSNGEVVPSSAPLKKQLAKLRRLAKSFSRKKKGSQNREKAKTKLSRLHYKISCLRKNNLHQVTSDLVKRFDLIAIEDLNVKGMVQNRKLSRAISDMGFYEFKRQLIYKAKQHGKSILSVGRFFPSSKMCSNCGELNQNLTLAMREWRCSCNTLHHRDINAAINILKHADKELVAT</sequence>
<dbReference type="NCBIfam" id="NF040570">
    <property type="entry name" value="guided_TnpB"/>
    <property type="match status" value="1"/>
</dbReference>
<evidence type="ECO:0000256" key="6">
    <source>
        <dbReference type="ARBA" id="ARBA00023172"/>
    </source>
</evidence>